<evidence type="ECO:0000313" key="2">
    <source>
        <dbReference type="Proteomes" id="UP000798662"/>
    </source>
</evidence>
<protein>
    <submittedName>
        <fullName evidence="1">Uncharacterized protein</fullName>
    </submittedName>
</protein>
<evidence type="ECO:0000313" key="1">
    <source>
        <dbReference type="EMBL" id="KAK1857428.1"/>
    </source>
</evidence>
<proteinExistence type="predicted"/>
<reference evidence="1" key="1">
    <citation type="submission" date="2019-11" db="EMBL/GenBank/DDBJ databases">
        <title>Nori genome reveals adaptations in red seaweeds to the harsh intertidal environment.</title>
        <authorList>
            <person name="Wang D."/>
            <person name="Mao Y."/>
        </authorList>
    </citation>
    <scope>NUCLEOTIDE SEQUENCE</scope>
    <source>
        <tissue evidence="1">Gametophyte</tissue>
    </source>
</reference>
<comment type="caution">
    <text evidence="1">The sequence shown here is derived from an EMBL/GenBank/DDBJ whole genome shotgun (WGS) entry which is preliminary data.</text>
</comment>
<dbReference type="Proteomes" id="UP000798662">
    <property type="component" value="Chromosome 1"/>
</dbReference>
<gene>
    <name evidence="1" type="ORF">I4F81_000046</name>
</gene>
<accession>A0ACC3BIG8</accession>
<name>A0ACC3BIG8_PYRYE</name>
<keyword evidence="2" id="KW-1185">Reference proteome</keyword>
<sequence length="1913" mass="203629">MHWTAVSLMQRYGLFMPSPGPVVYRGDLEHGKARLPVFGWFFFACLKAAVLWLYRDAIKYLRGCDNVIASRLRFGQTAGDMRQRPFNIRITEPSLVKYACDEAILLYVAQDIAGLGQLSAAEALEAGHDVPSLSPAAVQAIQDLREAHQAHASTVLYNGKTRCDIGLVMPFLSVVYPSCVTALSPAQQAHGGGFDAREAVRMAKYLDATGAQHLAGALLFGTHIVNARAFMDLESESVEASFKLIQDATDPSSTTAAAYIRLAMEEMTELLFGYDPEPSGFFAEAVHLTDIPNRQVPGVSFLQMPANQAMLRRWQSHILASGVLDSPSCSVRPAVKMPAAGAGAGAADDHPVLEVDTSAPPIITDAAGLAAWRNKLDRLRARLWAIVHTVGGAPPRQTESAALTICPSTARSRRGLYVHKGAVYTILTYHKGQVEHQGRGRPIIRWLDAATSTLLLLYMVFLETLEAFFARARSPGASGGGSGADASSANPIWSSLADRSLLFRDCRGQPLPVRTLSTAFEVDLLGGASLFPIGIRVYRQWAAAVAKLVTKMDICDPHFGDPDGVCGDAVASLASGMPGVPDWGRVLELQSGHSTRTAATNCADDPSLSFGDVNNSSFFLFKGGSLRWHASMGLASNHFPNHLRHPLAEQLCMRIVAAGPGAAARSAVANASAIADSVSHQTLLWSTYAAAADGGRGDHQLGPAVTIVLTPTRAVTANVLVAANKLGFPVTMWRRGGGSTRNSTAAIVVLDVCTAVQDMAALLEFLRYLEGVCRLARVVVDEVHLLPLWSTFRNHMMHVRSVLSQLSCPLILLTATAPAAWLTTLLSFVGTPPSRPFATIRPVSTRRANIRYIVERIRRPFVVSMVPGANQALHDVVAMRVAEQVRQIGSPSGDASGRSAVIRVFCETVDEVNGVASSLCGVPRNPAEPTPRAALHDMRDVVVLKFHAADATLAERAPDAPAPLPARAAAPRNSSAPVATPSDPTGATTRARGSDAEPDTQPLFHVHNLFSEGGRPGDDASTIASSVLSQLSCPLILLTATSPAAWLTTLLSFVGTPPSRPFATIRPVSTRRANIRYIVERIRRPFVVSMVPGANQALHDVVAMRVAEQVRQIGSPSGDASGRSAVIRVFCETVDEVNGVASSLCGVPRNPAEPTPRAALHDMRDVVVLKFHAADATLAERAPDAPAPLPARAAAPRNSSAPVATPSDPTGATTRARGSDAEPDTQPLFHVHNLFSEGGRPGDDASTIASSVLSQLSCPLILLTATSPAAWLTTLLSFVGTPPSRPFATIRPVSTRRANIRYIVERIRRPFVVSMVPGANQALHDVVAMRVAEQVRQIGSPSGDASGRSAVIRVFCETVDEVNGVASSLCGVPRNPAEPTPRAALHDMRDVVVLKFHAADATLAERAPDAPAPLPARAAAPRNSSAPVATPSDPTGATTRARGSDAEPDTQPLFHVHNLFSEGGRPGDDASTIALWLDATLDGFSRDTFVSCTAGGFARCDYCEEQVRKKRRRESDGAGSPDKPPDSGTSGGRGHDIDGSSTCGGAAESPQEREMRMRTPLPGLRFPTRRRLADDLDMTPPSGPPTRTTTARMDNATGGNAGGSGGDIMTSPLTQSQRAALPPTSVVTASASPAAGRGSSGGPASSSGPPASTVPAVLESARYMLADDRALAAYALTLETLQRGQRAALAVWRSHDQGDYKPPCSWCRALSVPVTPGMKHTSSSCFNRVCMNCLRPSIMRQSARTATMGDVCCQPRNICKEEPKPWDPNTDGHIDPSISRCDGCCLPRTVRCDDETAHDMHGAAHFGPTKCPWTLCIKVVLIQVLLSRAHMSVDKPDFAPALSKACQVEWTTTSGNGSDAPPERLIPNELLVWGPNKRQQGTDAIARWLTSGRKLPNTVLFAPILARAFDLSF</sequence>
<organism evidence="1 2">
    <name type="scientific">Pyropia yezoensis</name>
    <name type="common">Susabi-nori</name>
    <name type="synonym">Porphyra yezoensis</name>
    <dbReference type="NCBI Taxonomy" id="2788"/>
    <lineage>
        <taxon>Eukaryota</taxon>
        <taxon>Rhodophyta</taxon>
        <taxon>Bangiophyceae</taxon>
        <taxon>Bangiales</taxon>
        <taxon>Bangiaceae</taxon>
        <taxon>Pyropia</taxon>
    </lineage>
</organism>
<dbReference type="EMBL" id="CM020618">
    <property type="protein sequence ID" value="KAK1857428.1"/>
    <property type="molecule type" value="Genomic_DNA"/>
</dbReference>